<gene>
    <name evidence="1" type="ORF">NUW54_g7227</name>
</gene>
<dbReference type="EMBL" id="JANSHE010002050">
    <property type="protein sequence ID" value="KAJ2996536.1"/>
    <property type="molecule type" value="Genomic_DNA"/>
</dbReference>
<keyword evidence="2" id="KW-1185">Reference proteome</keyword>
<sequence length="332" mass="37568">MRTAGRKSERTATSGKALKSKISDLAPALREPFNRRFVPLVRQFLGTRKPWQDATLVELQQLHRKAFGQELSDQYPLEERDHCFKLIHYRMDDWHSKFGSTAIATFEEIIKALRSGDDVASDGFTSQLEEEHDNPFSSPQGIGMYANWLLGDARKAAPFYWKRWNSSQDREVRAASSFRVPSLRQNCTFAYHLAEILALDPEERIMEYPVGALTLATLGAQHALSHYRSGVWNPPEGRAGFFSEDNYGDTVVFKDGQEVEDNRLSRILQVARNLSDEEWTKIYTAAYAVVERRKVTKGRRGKKDGRAEGADGAGAEGEVKTGADDDELMLME</sequence>
<comment type="caution">
    <text evidence="1">The sequence shown here is derived from an EMBL/GenBank/DDBJ whole genome shotgun (WGS) entry which is preliminary data.</text>
</comment>
<organism evidence="1 2">
    <name type="scientific">Trametes sanguinea</name>
    <dbReference type="NCBI Taxonomy" id="158606"/>
    <lineage>
        <taxon>Eukaryota</taxon>
        <taxon>Fungi</taxon>
        <taxon>Dikarya</taxon>
        <taxon>Basidiomycota</taxon>
        <taxon>Agaricomycotina</taxon>
        <taxon>Agaricomycetes</taxon>
        <taxon>Polyporales</taxon>
        <taxon>Polyporaceae</taxon>
        <taxon>Trametes</taxon>
    </lineage>
</organism>
<evidence type="ECO:0000313" key="1">
    <source>
        <dbReference type="EMBL" id="KAJ2996536.1"/>
    </source>
</evidence>
<evidence type="ECO:0000313" key="2">
    <source>
        <dbReference type="Proteomes" id="UP001144978"/>
    </source>
</evidence>
<proteinExistence type="predicted"/>
<reference evidence="1" key="1">
    <citation type="submission" date="2022-08" db="EMBL/GenBank/DDBJ databases">
        <title>Genome Sequence of Pycnoporus sanguineus.</title>
        <authorList>
            <person name="Buettner E."/>
        </authorList>
    </citation>
    <scope>NUCLEOTIDE SEQUENCE</scope>
    <source>
        <strain evidence="1">CG-C14</strain>
    </source>
</reference>
<accession>A0ACC1PMG7</accession>
<dbReference type="Proteomes" id="UP001144978">
    <property type="component" value="Unassembled WGS sequence"/>
</dbReference>
<name>A0ACC1PMG7_9APHY</name>
<protein>
    <submittedName>
        <fullName evidence="1">Uncharacterized protein</fullName>
    </submittedName>
</protein>